<dbReference type="OrthoDB" id="5786778at2"/>
<reference evidence="3 4" key="1">
    <citation type="submission" date="2017-02" db="EMBL/GenBank/DDBJ databases">
        <title>Genomic diversity within the haloalkaliphilic genus Thioalkalivibrio.</title>
        <authorList>
            <person name="Ahn A.-C."/>
            <person name="Meier-Kolthoff J."/>
            <person name="Overmars L."/>
            <person name="Richter M."/>
            <person name="Woyke T."/>
            <person name="Sorokin D.Y."/>
            <person name="Muyzer G."/>
        </authorList>
    </citation>
    <scope>NUCLEOTIDE SEQUENCE [LARGE SCALE GENOMIC DNA]</scope>
    <source>
        <strain evidence="3 4">HL17</strain>
    </source>
</reference>
<keyword evidence="2" id="KW-0472">Membrane</keyword>
<dbReference type="EMBL" id="MUZR01000024">
    <property type="protein sequence ID" value="OOC10064.1"/>
    <property type="molecule type" value="Genomic_DNA"/>
</dbReference>
<evidence type="ECO:0000313" key="4">
    <source>
        <dbReference type="Proteomes" id="UP000189177"/>
    </source>
</evidence>
<keyword evidence="1" id="KW-0175">Coiled coil</keyword>
<dbReference type="STRING" id="252474.B1A74_07745"/>
<comment type="caution">
    <text evidence="3">The sequence shown here is derived from an EMBL/GenBank/DDBJ whole genome shotgun (WGS) entry which is preliminary data.</text>
</comment>
<name>A0A1V2ZY65_9GAMM</name>
<gene>
    <name evidence="3" type="ORF">B1A74_07745</name>
</gene>
<feature type="coiled-coil region" evidence="1">
    <location>
        <begin position="59"/>
        <end position="164"/>
    </location>
</feature>
<sequence length="235" mass="25825">MSTNEKSDNRPAPQPIPRWLKIAGPVVGLAVVTGLLLMFIGGGKAETEEPEPVRAEPVAEVDQGNLNELEMLLASLEARVASQDEDLRALRSEQRDFREKLDGLESALDHQGPDQAVTDRLEALQGELMDLRAEVESSEALEPIEALRGDLNATQRRVARLEETPETPEPNATLTGIEHWGARHFAILEGASGRERIRVGGRYGQWTLESLDPDAGVAVLRHPRGFMHALAIHDE</sequence>
<keyword evidence="4" id="KW-1185">Reference proteome</keyword>
<dbReference type="Gene3D" id="1.10.287.1490">
    <property type="match status" value="1"/>
</dbReference>
<evidence type="ECO:0000313" key="3">
    <source>
        <dbReference type="EMBL" id="OOC10064.1"/>
    </source>
</evidence>
<evidence type="ECO:0000256" key="2">
    <source>
        <dbReference type="SAM" id="Phobius"/>
    </source>
</evidence>
<accession>A0A1V2ZY65</accession>
<protein>
    <submittedName>
        <fullName evidence="3">Uncharacterized protein</fullName>
    </submittedName>
</protein>
<dbReference type="AlphaFoldDB" id="A0A1V2ZY65"/>
<dbReference type="RefSeq" id="WP_077244272.1">
    <property type="nucleotide sequence ID" value="NZ_MUZR01000024.1"/>
</dbReference>
<evidence type="ECO:0000256" key="1">
    <source>
        <dbReference type="SAM" id="Coils"/>
    </source>
</evidence>
<feature type="transmembrane region" description="Helical" evidence="2">
    <location>
        <begin position="20"/>
        <end position="40"/>
    </location>
</feature>
<organism evidence="3 4">
    <name type="scientific">Thioalkalivibrio halophilus</name>
    <dbReference type="NCBI Taxonomy" id="252474"/>
    <lineage>
        <taxon>Bacteria</taxon>
        <taxon>Pseudomonadati</taxon>
        <taxon>Pseudomonadota</taxon>
        <taxon>Gammaproteobacteria</taxon>
        <taxon>Chromatiales</taxon>
        <taxon>Ectothiorhodospiraceae</taxon>
        <taxon>Thioalkalivibrio</taxon>
    </lineage>
</organism>
<proteinExistence type="predicted"/>
<keyword evidence="2" id="KW-0812">Transmembrane</keyword>
<dbReference type="Proteomes" id="UP000189177">
    <property type="component" value="Unassembled WGS sequence"/>
</dbReference>
<keyword evidence="2" id="KW-1133">Transmembrane helix</keyword>